<dbReference type="Proteomes" id="UP000509301">
    <property type="component" value="Chromosome"/>
</dbReference>
<dbReference type="RefSeq" id="WP_174629376.1">
    <property type="nucleotide sequence ID" value="NZ_CP049074.1"/>
</dbReference>
<name>A0A6N0NWH1_9CREN</name>
<evidence type="ECO:0000259" key="2">
    <source>
        <dbReference type="Pfam" id="PF13192"/>
    </source>
</evidence>
<dbReference type="Gene3D" id="3.40.30.10">
    <property type="entry name" value="Glutaredoxin"/>
    <property type="match status" value="1"/>
</dbReference>
<comment type="similarity">
    <text evidence="1">Belongs to the glutaredoxin family.</text>
</comment>
<protein>
    <submittedName>
        <fullName evidence="3">Thioredoxin</fullName>
    </submittedName>
</protein>
<organism evidence="3 4">
    <name type="scientific">Metallosphaera tengchongensis</name>
    <dbReference type="NCBI Taxonomy" id="1532350"/>
    <lineage>
        <taxon>Archaea</taxon>
        <taxon>Thermoproteota</taxon>
        <taxon>Thermoprotei</taxon>
        <taxon>Sulfolobales</taxon>
        <taxon>Sulfolobaceae</taxon>
        <taxon>Metallosphaera</taxon>
    </lineage>
</organism>
<proteinExistence type="inferred from homology"/>
<sequence>MEVEIFTHRNCTECNLLMEYLDQRGLLGKVKIIDTERYPFLALERGVISTPSVFIDGKLVYAGKVDFQEFEDILHGNGVERHFNKEELIGKLMEGIVDSFAATAWLFVNRDFDSFLAQKDFVIAVTGLALTGGEEEGYQYLKNVLSKEGERILQEWEPRMFRNISSNFVREIYWLYGRKVPKEEVFSKYPLEVFAHWVMVRGGAVGRVGLRIHSLSEAEVMARIAKLYAFLEDNYDALWDKVEKEQKSLGKYVKA</sequence>
<dbReference type="InterPro" id="IPR012336">
    <property type="entry name" value="Thioredoxin-like_fold"/>
</dbReference>
<dbReference type="AlphaFoldDB" id="A0A6N0NWH1"/>
<dbReference type="GeneID" id="55640838"/>
<dbReference type="Pfam" id="PF13192">
    <property type="entry name" value="Thioredoxin_3"/>
    <property type="match status" value="1"/>
</dbReference>
<dbReference type="OrthoDB" id="31032at2157"/>
<dbReference type="SUPFAM" id="SSF52833">
    <property type="entry name" value="Thioredoxin-like"/>
    <property type="match status" value="1"/>
</dbReference>
<feature type="domain" description="Thioredoxin-like fold" evidence="2">
    <location>
        <begin position="1"/>
        <end position="66"/>
    </location>
</feature>
<gene>
    <name evidence="3" type="ORF">GWK48_02780</name>
</gene>
<dbReference type="KEGG" id="mten:GWK48_02780"/>
<dbReference type="EMBL" id="CP049074">
    <property type="protein sequence ID" value="QKQ99460.1"/>
    <property type="molecule type" value="Genomic_DNA"/>
</dbReference>
<dbReference type="InterPro" id="IPR036249">
    <property type="entry name" value="Thioredoxin-like_sf"/>
</dbReference>
<accession>A0A6N0NWH1</accession>
<evidence type="ECO:0000313" key="3">
    <source>
        <dbReference type="EMBL" id="QKQ99460.1"/>
    </source>
</evidence>
<reference evidence="3 4" key="1">
    <citation type="submission" date="2020-02" db="EMBL/GenBank/DDBJ databases">
        <title>Comparative genome analysis reveals the metabolism and evolution of the thermophilic archaeal genus Metallosphaera.</title>
        <authorList>
            <person name="Jiang C."/>
        </authorList>
    </citation>
    <scope>NUCLEOTIDE SEQUENCE [LARGE SCALE GENOMIC DNA]</scope>
    <source>
        <strain evidence="3 4">Ric-A</strain>
    </source>
</reference>
<evidence type="ECO:0000313" key="4">
    <source>
        <dbReference type="Proteomes" id="UP000509301"/>
    </source>
</evidence>
<evidence type="ECO:0000256" key="1">
    <source>
        <dbReference type="ARBA" id="ARBA00007787"/>
    </source>
</evidence>
<keyword evidence="4" id="KW-1185">Reference proteome</keyword>